<gene>
    <name evidence="4" type="ORF">BD310DRAFT_175879</name>
</gene>
<dbReference type="SUPFAM" id="SSF50978">
    <property type="entry name" value="WD40 repeat-like"/>
    <property type="match status" value="1"/>
</dbReference>
<dbReference type="Pfam" id="PF00400">
    <property type="entry name" value="WD40"/>
    <property type="match status" value="8"/>
</dbReference>
<dbReference type="InterPro" id="IPR036322">
    <property type="entry name" value="WD40_repeat_dom_sf"/>
</dbReference>
<dbReference type="InterPro" id="IPR001680">
    <property type="entry name" value="WD40_rpt"/>
</dbReference>
<dbReference type="AlphaFoldDB" id="A0A4Q9Q3Q1"/>
<dbReference type="PRINTS" id="PR00320">
    <property type="entry name" value="GPROTEINBRPT"/>
</dbReference>
<dbReference type="STRING" id="114155.A0A4Q9Q3Q1"/>
<keyword evidence="5" id="KW-1185">Reference proteome</keyword>
<feature type="repeat" description="WD" evidence="3">
    <location>
        <begin position="585"/>
        <end position="626"/>
    </location>
</feature>
<feature type="repeat" description="WD" evidence="3">
    <location>
        <begin position="501"/>
        <end position="542"/>
    </location>
</feature>
<feature type="repeat" description="WD" evidence="3">
    <location>
        <begin position="543"/>
        <end position="584"/>
    </location>
</feature>
<evidence type="ECO:0000313" key="4">
    <source>
        <dbReference type="EMBL" id="TBU61661.1"/>
    </source>
</evidence>
<organism evidence="4 5">
    <name type="scientific">Dichomitus squalens</name>
    <dbReference type="NCBI Taxonomy" id="114155"/>
    <lineage>
        <taxon>Eukaryota</taxon>
        <taxon>Fungi</taxon>
        <taxon>Dikarya</taxon>
        <taxon>Basidiomycota</taxon>
        <taxon>Agaricomycotina</taxon>
        <taxon>Agaricomycetes</taxon>
        <taxon>Polyporales</taxon>
        <taxon>Polyporaceae</taxon>
        <taxon>Dichomitus</taxon>
    </lineage>
</organism>
<dbReference type="Proteomes" id="UP000292082">
    <property type="component" value="Unassembled WGS sequence"/>
</dbReference>
<name>A0A4Q9Q3Q1_9APHY</name>
<dbReference type="EMBL" id="ML145097">
    <property type="protein sequence ID" value="TBU61661.1"/>
    <property type="molecule type" value="Genomic_DNA"/>
</dbReference>
<keyword evidence="1 3" id="KW-0853">WD repeat</keyword>
<evidence type="ECO:0000256" key="2">
    <source>
        <dbReference type="ARBA" id="ARBA00022737"/>
    </source>
</evidence>
<sequence>MVPRNIVKLSILRSPLSMSLVLPWEVLERVIDHFVILRSFSLTCRQLRPRTLLFMMESCHFHAKDEVFAFCDFLQAKSEFLSLIQSLFVCPIDFLPFPLIRILPNISTLRFIIRRFGEYARPADRPVVDLHPSALSCYRVYGERIRTLSLDHLSFTTYSDFFRLVLAFPNATEIICQDVLVKIPPTNASAIDVVKRKLSKQPRLETIKIYSGVDETVTLLLLECARCTLQTLMLTGQLDDIPPAFTMPSQWKRLHTLTIELELGEGADIIEEVTEFLKNFRPPSLEDVSVHFLVTHRHILNQRLHDERLEETSWIDVCSQLEAALSTFRRQRLSFLVSLKKPARQRLWTRELGQLFPALRDSEKLTVACKSIAAVGHKEQVHAVVVSPDSTWIASGSEDNTIILWDSDGQLCHEWVPHYGGVNSLAFSPDSRFLASGGHDRKVVVWDVNQDARRVATIKGHRDVVCGCAWSPDGTMIASGANDHTVRLWSTKTFQQLYLCDGGHVGWIDFVCFSPDGRWLASKGANDHCCIWDVASGTLHKVFPGHRYWLNAAAFDPGSRRLATTSRDQTVRIWDVETGEPILVLQQHTNWVEEVEFSPDGSLLLSASWDQTANIWDASTGVMKMSPEGHSSLVHAARFSPCGRYIASASSDKTVRLWRTSDGLCVATFSEHQGQVWHVAFSPDGKTLSSGADDGTVFIRRLDQVIPDNF</sequence>
<reference evidence="4 5" key="1">
    <citation type="submission" date="2019-01" db="EMBL/GenBank/DDBJ databases">
        <title>Draft genome sequences of three monokaryotic isolates of the white-rot basidiomycete fungus Dichomitus squalens.</title>
        <authorList>
            <consortium name="DOE Joint Genome Institute"/>
            <person name="Lopez S.C."/>
            <person name="Andreopoulos B."/>
            <person name="Pangilinan J."/>
            <person name="Lipzen A."/>
            <person name="Riley R."/>
            <person name="Ahrendt S."/>
            <person name="Ng V."/>
            <person name="Barry K."/>
            <person name="Daum C."/>
            <person name="Grigoriev I.V."/>
            <person name="Hilden K.S."/>
            <person name="Makela M.R."/>
            <person name="de Vries R.P."/>
        </authorList>
    </citation>
    <scope>NUCLEOTIDE SEQUENCE [LARGE SCALE GENOMIC DNA]</scope>
    <source>
        <strain evidence="4 5">CBS 464.89</strain>
    </source>
</reference>
<feature type="repeat" description="WD" evidence="3">
    <location>
        <begin position="669"/>
        <end position="699"/>
    </location>
</feature>
<accession>A0A4Q9Q3Q1</accession>
<feature type="repeat" description="WD" evidence="3">
    <location>
        <begin position="458"/>
        <end position="499"/>
    </location>
</feature>
<protein>
    <submittedName>
        <fullName evidence="4">WD40-repeat-containing domain protein</fullName>
    </submittedName>
</protein>
<evidence type="ECO:0000256" key="3">
    <source>
        <dbReference type="PROSITE-ProRule" id="PRU00221"/>
    </source>
</evidence>
<dbReference type="SMART" id="SM00320">
    <property type="entry name" value="WD40"/>
    <property type="match status" value="8"/>
</dbReference>
<dbReference type="CDD" id="cd00200">
    <property type="entry name" value="WD40"/>
    <property type="match status" value="1"/>
</dbReference>
<evidence type="ECO:0000313" key="5">
    <source>
        <dbReference type="Proteomes" id="UP000292082"/>
    </source>
</evidence>
<dbReference type="Gene3D" id="2.130.10.10">
    <property type="entry name" value="YVTN repeat-like/Quinoprotein amine dehydrogenase"/>
    <property type="match status" value="2"/>
</dbReference>
<feature type="repeat" description="WD" evidence="3">
    <location>
        <begin position="374"/>
        <end position="406"/>
    </location>
</feature>
<evidence type="ECO:0000256" key="1">
    <source>
        <dbReference type="ARBA" id="ARBA00022574"/>
    </source>
</evidence>
<keyword evidence="2" id="KW-0677">Repeat</keyword>
<dbReference type="PANTHER" id="PTHR19848">
    <property type="entry name" value="WD40 REPEAT PROTEIN"/>
    <property type="match status" value="1"/>
</dbReference>
<feature type="repeat" description="WD" evidence="3">
    <location>
        <begin position="627"/>
        <end position="668"/>
    </location>
</feature>
<feature type="repeat" description="WD" evidence="3">
    <location>
        <begin position="415"/>
        <end position="456"/>
    </location>
</feature>
<dbReference type="InterPro" id="IPR020472">
    <property type="entry name" value="WD40_PAC1"/>
</dbReference>
<dbReference type="InterPro" id="IPR015943">
    <property type="entry name" value="WD40/YVTN_repeat-like_dom_sf"/>
</dbReference>
<proteinExistence type="predicted"/>
<dbReference type="PANTHER" id="PTHR19848:SF8">
    <property type="entry name" value="F-BOX AND WD REPEAT DOMAIN CONTAINING 7"/>
    <property type="match status" value="1"/>
</dbReference>
<dbReference type="PROSITE" id="PS50082">
    <property type="entry name" value="WD_REPEATS_2"/>
    <property type="match status" value="8"/>
</dbReference>
<dbReference type="InterPro" id="IPR019775">
    <property type="entry name" value="WD40_repeat_CS"/>
</dbReference>
<dbReference type="PROSITE" id="PS50294">
    <property type="entry name" value="WD_REPEATS_REGION"/>
    <property type="match status" value="7"/>
</dbReference>
<dbReference type="PROSITE" id="PS00678">
    <property type="entry name" value="WD_REPEATS_1"/>
    <property type="match status" value="3"/>
</dbReference>